<name>A0ABC8SSC9_9AQUA</name>
<sequence length="68" mass="7530">MGEIKVISRGFSSGGKNSLVRKDYAWRARVEEEKICLVLAQKCVPQNSPITFTDEDLKGVHTPIGDPL</sequence>
<organism evidence="1 2">
    <name type="scientific">Ilex paraguariensis</name>
    <name type="common">yerba mate</name>
    <dbReference type="NCBI Taxonomy" id="185542"/>
    <lineage>
        <taxon>Eukaryota</taxon>
        <taxon>Viridiplantae</taxon>
        <taxon>Streptophyta</taxon>
        <taxon>Embryophyta</taxon>
        <taxon>Tracheophyta</taxon>
        <taxon>Spermatophyta</taxon>
        <taxon>Magnoliopsida</taxon>
        <taxon>eudicotyledons</taxon>
        <taxon>Gunneridae</taxon>
        <taxon>Pentapetalae</taxon>
        <taxon>asterids</taxon>
        <taxon>campanulids</taxon>
        <taxon>Aquifoliales</taxon>
        <taxon>Aquifoliaceae</taxon>
        <taxon>Ilex</taxon>
    </lineage>
</organism>
<gene>
    <name evidence="1" type="ORF">ILEXP_LOCUS28718</name>
</gene>
<keyword evidence="2" id="KW-1185">Reference proteome</keyword>
<dbReference type="AlphaFoldDB" id="A0ABC8SSC9"/>
<dbReference type="Proteomes" id="UP001642360">
    <property type="component" value="Unassembled WGS sequence"/>
</dbReference>
<comment type="caution">
    <text evidence="1">The sequence shown here is derived from an EMBL/GenBank/DDBJ whole genome shotgun (WGS) entry which is preliminary data.</text>
</comment>
<protein>
    <submittedName>
        <fullName evidence="1">Uncharacterized protein</fullName>
    </submittedName>
</protein>
<reference evidence="1 2" key="1">
    <citation type="submission" date="2024-02" db="EMBL/GenBank/DDBJ databases">
        <authorList>
            <person name="Vignale AGUSTIN F."/>
            <person name="Sosa J E."/>
            <person name="Modenutti C."/>
        </authorList>
    </citation>
    <scope>NUCLEOTIDE SEQUENCE [LARGE SCALE GENOMIC DNA]</scope>
</reference>
<proteinExistence type="predicted"/>
<accession>A0ABC8SSC9</accession>
<dbReference type="EMBL" id="CAUOFW020003443">
    <property type="protein sequence ID" value="CAK9159995.1"/>
    <property type="molecule type" value="Genomic_DNA"/>
</dbReference>
<feature type="non-terminal residue" evidence="1">
    <location>
        <position position="68"/>
    </location>
</feature>
<evidence type="ECO:0000313" key="1">
    <source>
        <dbReference type="EMBL" id="CAK9159995.1"/>
    </source>
</evidence>
<evidence type="ECO:0000313" key="2">
    <source>
        <dbReference type="Proteomes" id="UP001642360"/>
    </source>
</evidence>